<evidence type="ECO:0000259" key="4">
    <source>
        <dbReference type="SMART" id="SM00237"/>
    </source>
</evidence>
<keyword evidence="5" id="KW-0378">Hydrolase</keyword>
<keyword evidence="5" id="KW-0255">Endonuclease</keyword>
<feature type="domain" description="Calx-beta" evidence="4">
    <location>
        <begin position="184"/>
        <end position="284"/>
    </location>
</feature>
<dbReference type="RefSeq" id="WP_111274126.1">
    <property type="nucleotide sequence ID" value="NZ_QFYS01000001.1"/>
</dbReference>
<sequence>MPTTFQPGDLAIVGYSADTTAGAGATPKSLAFVVLTDVEAGTVVNFTDNGWLAAGGFRANEGTIAYTFSGPVTAGTVITISGLTGQLNPSASGDQFLAYQGTAASPAFLFAIDFADNNATFAGDATNSNTSAIPTGLTFGSTALAFGPDNGAYTGVTSGTAAELRAAIANPANWTTNDAAAVPYAASFNVTGGVTTVSISDATVTEGDSGETLLTFTVTRSGTGDAFTVDFATQNVSATAGEDYVAASGTLSFTAGGAASQTITVRVTGDLATEQDETLQVVLANLQVATGAVGIIDATGLGTIQDDDAPFVRIYDIQGAGHLSEYDGRRVETEGVVTAVDTNGFWMQDEAGDGDAATSDGIFVFTSSPPTVAVGDKLTVSGTVDEFRAGAATNLTITEIVSPTITKIGMGTIAPTVLGAGGREAPTEVIDNDGLAVFDPEQDAIDFYESLEGMLVTIPDAQAVALTDDGATWVVPDSGAGATGLNDRGGITIADGDMNPERIQVYVDSGVLPGFSATYDMGDQLGDVTGVVSYYAGNYEVIATAIENAVAPGSPPDDTSALVGDATHLTIAAYNLENLNASASAAKVGGLAADIVNNLNAPDIIGVEEVQDADGAGSGGNMSGHPSVQALIDAIVAAGGPQYVYIEIAPTPGSNGGAANTNIRNGFLYNPDRVEYVEGSARLIDPDNSAFVGSRKPLAADFVFRGEVVTAIDVHSTSRLGSDPGLFGERQPPFAEGEAQRIAQSQAIREFVQDLQASKPDQHVVVMGDFNGFQFEDSLTLLESGGVLTNLSHLLDPSDRYSYVFEGNSQQIDHMLVSQGLYENAQFDTVHLNSGKAGFRPTDHDPVLGRFFVNTAPTAANDSAVVVEDASIVIDVLANDNDPNTGDTKEIVSVSATAKGASVSIQDGKIVYVADPDIFDLLTAGQSANDTFTYVMRDAGGETSTATVSVTVNGVADGPSQAGGVGADVLVGTGLDEKLDGGNGDDTVTGGAGADTVLGSNGNDSVAGGAGIDSLSGANGDDTLAGGAGDDVLTGGRGGDVFIFGPGFGDDIVTDFRGEDEIRFQGAGFVDFADMLAHAVQTGAHVVITNAAGDSLQLNNTQLGSLQSADFLFA</sequence>
<dbReference type="InterPro" id="IPR018511">
    <property type="entry name" value="Hemolysin-typ_Ca-bd_CS"/>
</dbReference>
<dbReference type="OrthoDB" id="7175628at2"/>
<dbReference type="CDD" id="cd04486">
    <property type="entry name" value="YhcR_OBF_like"/>
    <property type="match status" value="1"/>
</dbReference>
<dbReference type="Gene3D" id="2.60.40.2030">
    <property type="match status" value="1"/>
</dbReference>
<proteinExistence type="predicted"/>
<dbReference type="InterPro" id="IPR036691">
    <property type="entry name" value="Endo/exonu/phosph_ase_sf"/>
</dbReference>
<evidence type="ECO:0000313" key="5">
    <source>
        <dbReference type="EMBL" id="RAK68634.1"/>
    </source>
</evidence>
<dbReference type="GO" id="GO:0007154">
    <property type="term" value="P:cell communication"/>
    <property type="evidence" value="ECO:0007669"/>
    <property type="project" value="InterPro"/>
</dbReference>
<evidence type="ECO:0000256" key="3">
    <source>
        <dbReference type="ARBA" id="ARBA00022837"/>
    </source>
</evidence>
<dbReference type="PANTHER" id="PTHR42834">
    <property type="entry name" value="ENDONUCLEASE/EXONUCLEASE/PHOSPHATASE FAMILY PROTEIN (AFU_ORTHOLOGUE AFUA_3G09210)"/>
    <property type="match status" value="1"/>
</dbReference>
<dbReference type="SUPFAM" id="SSF56219">
    <property type="entry name" value="DNase I-like"/>
    <property type="match status" value="1"/>
</dbReference>
<dbReference type="EMBL" id="QFYS01000001">
    <property type="protein sequence ID" value="RAK68634.1"/>
    <property type="molecule type" value="Genomic_DNA"/>
</dbReference>
<dbReference type="SMART" id="SM00237">
    <property type="entry name" value="Calx_beta"/>
    <property type="match status" value="1"/>
</dbReference>
<keyword evidence="6" id="KW-1185">Reference proteome</keyword>
<organism evidence="5 6">
    <name type="scientific">Phenylobacterium kunshanense</name>
    <dbReference type="NCBI Taxonomy" id="1445034"/>
    <lineage>
        <taxon>Bacteria</taxon>
        <taxon>Pseudomonadati</taxon>
        <taxon>Pseudomonadota</taxon>
        <taxon>Alphaproteobacteria</taxon>
        <taxon>Caulobacterales</taxon>
        <taxon>Caulobacteraceae</taxon>
        <taxon>Phenylobacterium</taxon>
    </lineage>
</organism>
<dbReference type="PRINTS" id="PR00313">
    <property type="entry name" value="CABNDNGRPT"/>
</dbReference>
<dbReference type="Gene3D" id="2.60.40.2810">
    <property type="match status" value="1"/>
</dbReference>
<dbReference type="Pfam" id="PF03160">
    <property type="entry name" value="Calx-beta"/>
    <property type="match status" value="1"/>
</dbReference>
<keyword evidence="2" id="KW-0677">Repeat</keyword>
<dbReference type="PROSITE" id="PS00330">
    <property type="entry name" value="HEMOLYSIN_CALCIUM"/>
    <property type="match status" value="2"/>
</dbReference>
<dbReference type="AlphaFoldDB" id="A0A328BS02"/>
<dbReference type="InterPro" id="IPR038081">
    <property type="entry name" value="CalX-like_sf"/>
</dbReference>
<evidence type="ECO:0000313" key="6">
    <source>
        <dbReference type="Proteomes" id="UP000249524"/>
    </source>
</evidence>
<dbReference type="CDD" id="cd10283">
    <property type="entry name" value="MnuA_DNase1-like"/>
    <property type="match status" value="1"/>
</dbReference>
<evidence type="ECO:0000256" key="1">
    <source>
        <dbReference type="ARBA" id="ARBA00022729"/>
    </source>
</evidence>
<accession>A0A328BS02</accession>
<dbReference type="Gene3D" id="2.150.10.10">
    <property type="entry name" value="Serralysin-like metalloprotease, C-terminal"/>
    <property type="match status" value="1"/>
</dbReference>
<dbReference type="Pfam" id="PF03372">
    <property type="entry name" value="Exo_endo_phos"/>
    <property type="match status" value="1"/>
</dbReference>
<keyword evidence="3" id="KW-0106">Calcium</keyword>
<dbReference type="GO" id="GO:0005509">
    <property type="term" value="F:calcium ion binding"/>
    <property type="evidence" value="ECO:0007669"/>
    <property type="project" value="InterPro"/>
</dbReference>
<dbReference type="GO" id="GO:0004519">
    <property type="term" value="F:endonuclease activity"/>
    <property type="evidence" value="ECO:0007669"/>
    <property type="project" value="UniProtKB-KW"/>
</dbReference>
<dbReference type="SUPFAM" id="SSF51120">
    <property type="entry name" value="beta-Roll"/>
    <property type="match status" value="1"/>
</dbReference>
<keyword evidence="5" id="KW-0540">Nuclease</keyword>
<dbReference type="GO" id="GO:0016020">
    <property type="term" value="C:membrane"/>
    <property type="evidence" value="ECO:0007669"/>
    <property type="project" value="InterPro"/>
</dbReference>
<evidence type="ECO:0000256" key="2">
    <source>
        <dbReference type="ARBA" id="ARBA00022737"/>
    </source>
</evidence>
<dbReference type="Gene3D" id="3.60.10.10">
    <property type="entry name" value="Endonuclease/exonuclease/phosphatase"/>
    <property type="match status" value="1"/>
</dbReference>
<dbReference type="Pfam" id="PF17963">
    <property type="entry name" value="Big_9"/>
    <property type="match status" value="1"/>
</dbReference>
<comment type="caution">
    <text evidence="5">The sequence shown here is derived from an EMBL/GenBank/DDBJ whole genome shotgun (WGS) entry which is preliminary data.</text>
</comment>
<keyword evidence="5" id="KW-0269">Exonuclease</keyword>
<dbReference type="PANTHER" id="PTHR42834:SF1">
    <property type="entry name" value="ENDONUCLEASE_EXONUCLEASE_PHOSPHATASE FAMILY PROTEIN (AFU_ORTHOLOGUE AFUA_3G09210)"/>
    <property type="match status" value="1"/>
</dbReference>
<dbReference type="Proteomes" id="UP000249524">
    <property type="component" value="Unassembled WGS sequence"/>
</dbReference>
<dbReference type="Pfam" id="PF00353">
    <property type="entry name" value="HemolysinCabind"/>
    <property type="match status" value="2"/>
</dbReference>
<keyword evidence="1" id="KW-0732">Signal</keyword>
<dbReference type="SUPFAM" id="SSF141072">
    <property type="entry name" value="CalX-like"/>
    <property type="match status" value="1"/>
</dbReference>
<name>A0A328BS02_9CAUL</name>
<dbReference type="InterPro" id="IPR005135">
    <property type="entry name" value="Endo/exonuclease/phosphatase"/>
</dbReference>
<dbReference type="InterPro" id="IPR001343">
    <property type="entry name" value="Hemolysn_Ca-bd"/>
</dbReference>
<dbReference type="InterPro" id="IPR003644">
    <property type="entry name" value="Calx_beta"/>
</dbReference>
<reference evidence="5 6" key="1">
    <citation type="submission" date="2018-05" db="EMBL/GenBank/DDBJ databases">
        <authorList>
            <person name="Lanie J.A."/>
            <person name="Ng W.-L."/>
            <person name="Kazmierczak K.M."/>
            <person name="Andrzejewski T.M."/>
            <person name="Davidsen T.M."/>
            <person name="Wayne K.J."/>
            <person name="Tettelin H."/>
            <person name="Glass J.I."/>
            <person name="Rusch D."/>
            <person name="Podicherti R."/>
            <person name="Tsui H.-C.T."/>
            <person name="Winkler M.E."/>
        </authorList>
    </citation>
    <scope>NUCLEOTIDE SEQUENCE [LARGE SCALE GENOMIC DNA]</scope>
    <source>
        <strain evidence="5 6">BUT-10</strain>
    </source>
</reference>
<dbReference type="InterPro" id="IPR011049">
    <property type="entry name" value="Serralysin-like_metalloprot_C"/>
</dbReference>
<protein>
    <submittedName>
        <fullName evidence="5">Endonuclease/exonuclease/phosphatase</fullName>
    </submittedName>
</protein>
<gene>
    <name evidence="5" type="ORF">DJ019_01010</name>
</gene>
<dbReference type="GO" id="GO:0004527">
    <property type="term" value="F:exonuclease activity"/>
    <property type="evidence" value="ECO:0007669"/>
    <property type="project" value="UniProtKB-KW"/>
</dbReference>